<gene>
    <name evidence="1" type="ORF">MACJ_004013</name>
</gene>
<reference evidence="1" key="1">
    <citation type="submission" date="2022-07" db="EMBL/GenBank/DDBJ databases">
        <title>Evaluation of T. orientalis genome assembly methods using nanopore sequencing and analysis of variation between genomes.</title>
        <authorList>
            <person name="Yam J."/>
            <person name="Micallef M.L."/>
            <person name="Liu M."/>
            <person name="Djordjevic S.P."/>
            <person name="Bogema D.R."/>
            <person name="Jenkins C."/>
        </authorList>
    </citation>
    <scope>NUCLEOTIDE SEQUENCE</scope>
    <source>
        <strain evidence="1">Fish Creek</strain>
    </source>
</reference>
<keyword evidence="1" id="KW-0808">Transferase</keyword>
<accession>A0A976SKX5</accession>
<name>A0A976SKX5_THEOR</name>
<protein>
    <submittedName>
        <fullName evidence="1">Mannosyltransferase</fullName>
    </submittedName>
</protein>
<keyword evidence="1" id="KW-0328">Glycosyltransferase</keyword>
<sequence>MASLMIFKFLWLFWGYRLEFLGYNSFNEMLFSSSFLVISHMLVLWTLIYESYNNQSVSTSNLSST</sequence>
<dbReference type="GO" id="GO:0016757">
    <property type="term" value="F:glycosyltransferase activity"/>
    <property type="evidence" value="ECO:0007669"/>
    <property type="project" value="UniProtKB-KW"/>
</dbReference>
<dbReference type="AlphaFoldDB" id="A0A976SKX5"/>
<organism evidence="1 2">
    <name type="scientific">Theileria orientalis</name>
    <dbReference type="NCBI Taxonomy" id="68886"/>
    <lineage>
        <taxon>Eukaryota</taxon>
        <taxon>Sar</taxon>
        <taxon>Alveolata</taxon>
        <taxon>Apicomplexa</taxon>
        <taxon>Aconoidasida</taxon>
        <taxon>Piroplasmida</taxon>
        <taxon>Theileriidae</taxon>
        <taxon>Theileria</taxon>
    </lineage>
</organism>
<proteinExistence type="predicted"/>
<evidence type="ECO:0000313" key="2">
    <source>
        <dbReference type="Proteomes" id="UP000244803"/>
    </source>
</evidence>
<dbReference type="Proteomes" id="UP000244803">
    <property type="component" value="Chromosome 4"/>
</dbReference>
<evidence type="ECO:0000313" key="1">
    <source>
        <dbReference type="EMBL" id="UVC54466.1"/>
    </source>
</evidence>
<dbReference type="EMBL" id="CP056067">
    <property type="protein sequence ID" value="UVC54466.1"/>
    <property type="molecule type" value="Genomic_DNA"/>
</dbReference>